<dbReference type="AlphaFoldDB" id="A0A857KW67"/>
<gene>
    <name evidence="8" type="ORF">GII30_08005</name>
</gene>
<feature type="region of interest" description="Disordered" evidence="6">
    <location>
        <begin position="595"/>
        <end position="622"/>
    </location>
</feature>
<feature type="compositionally biased region" description="Low complexity" evidence="6">
    <location>
        <begin position="197"/>
        <end position="211"/>
    </location>
</feature>
<dbReference type="GO" id="GO:0003677">
    <property type="term" value="F:DNA binding"/>
    <property type="evidence" value="ECO:0007669"/>
    <property type="project" value="UniProtKB-KW"/>
</dbReference>
<feature type="region of interest" description="Disordered" evidence="6">
    <location>
        <begin position="345"/>
        <end position="407"/>
    </location>
</feature>
<sequence length="657" mass="66185">MAVDGSTQVTRAGQSAVSGRSRWWFAALLVTLLLTASSGFLATGSAVAAPAPAGPAGTGSLGDLAGGVTIGDFTIDPHPDQETRVALSSATPAVGETITVTGSGFTADQRLTIAQTLARPVTGFPIVTARARTLTTDGSGTFTTTLTVDRRVAGTDCTAAVCYIATFVALPQGVANRSQDNWTPIRVGGKPAREPETTPAGPNTGTPGTPEQSGQADQTGLAATPTPGKTPKPQTPRPQTPKPQTGNRAGGPAVSLSKTTGLNPNGDEITVSGTGFSGDGAGVYVGIAQDDQFSTTDASVYGPGTVFVRSSQISGGSWSTRLKVSATFASADCQKRTCSVYTLAAHGSSDRSQDTRTPVSFTSARVTKPAQSARGRNGAKPGQKDGTPAVSVSQASGLDPRGSKVTISGTGFSGEGAGVYVGLVQDSLFSTTDASGWGAVAFVTPVMMSGGAWSTTLTLKADYGKGNCLRNPCSIYTIAAHGSSDRSQDTSTPVSFDDGSAQAKIALGTATLQRGGAGRIGVSGAKPGDRFVTTITGPREVAAKPVIADSKGTAVIMFVLGDDQPTGKYTATVTDERTSYTTELTFTVAKAAAEVSTESAAPTPEAQRQARSSGKGGDSGDDGWVPWAIAAGAVAGVAVLGGGAYAARRSGRTPPAA</sequence>
<dbReference type="SUPFAM" id="SSF49319">
    <property type="entry name" value="Actinoxanthin-like"/>
    <property type="match status" value="3"/>
</dbReference>
<dbReference type="GO" id="GO:0042742">
    <property type="term" value="P:defense response to bacterium"/>
    <property type="evidence" value="ECO:0007669"/>
    <property type="project" value="UniProtKB-KW"/>
</dbReference>
<feature type="compositionally biased region" description="Pro residues" evidence="6">
    <location>
        <begin position="228"/>
        <end position="241"/>
    </location>
</feature>
<dbReference type="EMBL" id="CP045810">
    <property type="protein sequence ID" value="QHN39123.1"/>
    <property type="molecule type" value="Genomic_DNA"/>
</dbReference>
<feature type="compositionally biased region" description="Polar residues" evidence="6">
    <location>
        <begin position="355"/>
        <end position="365"/>
    </location>
</feature>
<accession>A0A857KW67</accession>
<keyword evidence="2" id="KW-0929">Antimicrobial</keyword>
<keyword evidence="7" id="KW-0812">Transmembrane</keyword>
<dbReference type="InterPro" id="IPR002186">
    <property type="entry name" value="Neocarzinostatin_fam"/>
</dbReference>
<keyword evidence="3" id="KW-0044">Antibiotic</keyword>
<protein>
    <submittedName>
        <fullName evidence="8">Uncharacterized protein</fullName>
    </submittedName>
</protein>
<dbReference type="InterPro" id="IPR027273">
    <property type="entry name" value="Neocarzinostatin-like"/>
</dbReference>
<keyword evidence="4" id="KW-0238">DNA-binding</keyword>
<keyword evidence="7" id="KW-0472">Membrane</keyword>
<feature type="transmembrane region" description="Helical" evidence="7">
    <location>
        <begin position="624"/>
        <end position="647"/>
    </location>
</feature>
<evidence type="ECO:0000256" key="5">
    <source>
        <dbReference type="ARBA" id="ARBA00023157"/>
    </source>
</evidence>
<reference evidence="8" key="1">
    <citation type="journal article" date="2021" name="Nat. Microbiol.">
        <title>Cocultivation of an ultrasmall environmental parasitic bacterium with lytic ability against bacteria associated with wastewater foams.</title>
        <authorList>
            <person name="Batinovic S."/>
            <person name="Rose J.J.A."/>
            <person name="Ratcliffe J."/>
            <person name="Seviour R.J."/>
            <person name="Petrovski S."/>
        </authorList>
    </citation>
    <scope>NUCLEOTIDE SEQUENCE</scope>
    <source>
        <strain evidence="8">CON44</strain>
    </source>
</reference>
<evidence type="ECO:0000256" key="1">
    <source>
        <dbReference type="ARBA" id="ARBA00010648"/>
    </source>
</evidence>
<evidence type="ECO:0000256" key="4">
    <source>
        <dbReference type="ARBA" id="ARBA00023125"/>
    </source>
</evidence>
<keyword evidence="5" id="KW-1015">Disulfide bond</keyword>
<evidence type="ECO:0000256" key="3">
    <source>
        <dbReference type="ARBA" id="ARBA00023022"/>
    </source>
</evidence>
<dbReference type="Gene3D" id="2.60.40.230">
    <property type="entry name" value="Neocarzinostatin-like"/>
    <property type="match status" value="3"/>
</dbReference>
<feature type="region of interest" description="Disordered" evidence="6">
    <location>
        <begin position="179"/>
        <end position="268"/>
    </location>
</feature>
<dbReference type="RefSeq" id="WP_005189809.1">
    <property type="nucleotide sequence ID" value="NZ_CP045804.1"/>
</dbReference>
<evidence type="ECO:0000256" key="6">
    <source>
        <dbReference type="SAM" id="MobiDB-lite"/>
    </source>
</evidence>
<organism evidence="8">
    <name type="scientific">Gordonia amarae</name>
    <dbReference type="NCBI Taxonomy" id="36821"/>
    <lineage>
        <taxon>Bacteria</taxon>
        <taxon>Bacillati</taxon>
        <taxon>Actinomycetota</taxon>
        <taxon>Actinomycetes</taxon>
        <taxon>Mycobacteriales</taxon>
        <taxon>Gordoniaceae</taxon>
        <taxon>Gordonia</taxon>
    </lineage>
</organism>
<comment type="similarity">
    <text evidence="1">Belongs to the neocarzinostatin family.</text>
</comment>
<evidence type="ECO:0000313" key="8">
    <source>
        <dbReference type="EMBL" id="QHN39123.1"/>
    </source>
</evidence>
<evidence type="ECO:0000256" key="2">
    <source>
        <dbReference type="ARBA" id="ARBA00022529"/>
    </source>
</evidence>
<name>A0A857KW67_9ACTN</name>
<proteinExistence type="inferred from homology"/>
<evidence type="ECO:0000256" key="7">
    <source>
        <dbReference type="SAM" id="Phobius"/>
    </source>
</evidence>
<dbReference type="Pfam" id="PF00960">
    <property type="entry name" value="Neocarzinostat"/>
    <property type="match status" value="1"/>
</dbReference>
<keyword evidence="7" id="KW-1133">Transmembrane helix</keyword>